<sequence>MKKSKGLVATEIQRLAQANGVSAERDGLSRMALTITCLAGDSVSLDSVEQMLINLKRKGALSKSQAFDLQRRYVIEKRKAKEIPGG</sequence>
<evidence type="ECO:0000313" key="4">
    <source>
        <dbReference type="Proteomes" id="UP000253594"/>
    </source>
</evidence>
<evidence type="ECO:0000313" key="3">
    <source>
        <dbReference type="EMBL" id="RTS50743.1"/>
    </source>
</evidence>
<dbReference type="RefSeq" id="WP_003102002.1">
    <property type="nucleotide sequence ID" value="NZ_AP014839.1"/>
</dbReference>
<evidence type="ECO:0000313" key="6">
    <source>
        <dbReference type="Proteomes" id="UP000276985"/>
    </source>
</evidence>
<evidence type="ECO:0000313" key="5">
    <source>
        <dbReference type="Proteomes" id="UP000270834"/>
    </source>
</evidence>
<dbReference type="EMBL" id="RBSQ01000565">
    <property type="protein sequence ID" value="RMS55559.1"/>
    <property type="molecule type" value="Genomic_DNA"/>
</dbReference>
<dbReference type="Proteomes" id="UP000270834">
    <property type="component" value="Unassembled WGS sequence"/>
</dbReference>
<evidence type="ECO:0000313" key="2">
    <source>
        <dbReference type="EMBL" id="RMS55559.1"/>
    </source>
</evidence>
<reference evidence="1 4" key="1">
    <citation type="submission" date="2018-07" db="EMBL/GenBank/DDBJ databases">
        <title>Mechanisms of high-level aminoglycoside resistance among Gram-negative pathogens in Brazil.</title>
        <authorList>
            <person name="Ballaben A.S."/>
            <person name="Darini A.L.C."/>
            <person name="Doi Y."/>
        </authorList>
    </citation>
    <scope>NUCLEOTIDE SEQUENCE [LARGE SCALE GENOMIC DNA]</scope>
    <source>
        <strain evidence="1 4">B2-305</strain>
    </source>
</reference>
<protein>
    <submittedName>
        <fullName evidence="1">Uncharacterized protein</fullName>
    </submittedName>
</protein>
<proteinExistence type="predicted"/>
<dbReference type="Proteomes" id="UP000276985">
    <property type="component" value="Unassembled WGS sequence"/>
</dbReference>
<dbReference type="Proteomes" id="UP000253594">
    <property type="component" value="Unassembled WGS sequence"/>
</dbReference>
<reference evidence="3 6" key="3">
    <citation type="submission" date="2018-12" db="EMBL/GenBank/DDBJ databases">
        <title>Pseudomonas aeruginosa Diversity Panel.</title>
        <authorList>
            <person name="Snesrud E."/>
            <person name="Mcgann P."/>
        </authorList>
    </citation>
    <scope>NUCLEOTIDE SEQUENCE [LARGE SCALE GENOMIC DNA]</scope>
    <source>
        <strain evidence="3 6">MRSN6241</strain>
    </source>
</reference>
<dbReference type="EMBL" id="RXTL01000006">
    <property type="protein sequence ID" value="RTS50743.1"/>
    <property type="molecule type" value="Genomic_DNA"/>
</dbReference>
<evidence type="ECO:0000313" key="1">
    <source>
        <dbReference type="EMBL" id="RCI75509.1"/>
    </source>
</evidence>
<gene>
    <name evidence="2" type="ORF">ALP65_01183</name>
    <name evidence="1" type="ORF">DT376_07280</name>
    <name evidence="3" type="ORF">DY940_06410</name>
</gene>
<reference evidence="2 5" key="2">
    <citation type="submission" date="2018-08" db="EMBL/GenBank/DDBJ databases">
        <title>Recombination of ecologically and evolutionarily significant loci maintains genetic cohesion in the Pseudomonas syringae species complex.</title>
        <authorList>
            <person name="Dillon M."/>
            <person name="Thakur S."/>
            <person name="Almeida R.N.D."/>
            <person name="Weir B.S."/>
            <person name="Guttman D.S."/>
        </authorList>
    </citation>
    <scope>NUCLEOTIDE SEQUENCE [LARGE SCALE GENOMIC DNA]</scope>
    <source>
        <strain evidence="2 5">ICMP 7846</strain>
    </source>
</reference>
<comment type="caution">
    <text evidence="1">The sequence shown here is derived from an EMBL/GenBank/DDBJ whole genome shotgun (WGS) entry which is preliminary data.</text>
</comment>
<name>A0A367MDQ1_PSEAI</name>
<dbReference type="AlphaFoldDB" id="A0A367MDQ1"/>
<dbReference type="EMBL" id="QORE01000161">
    <property type="protein sequence ID" value="RCI75509.1"/>
    <property type="molecule type" value="Genomic_DNA"/>
</dbReference>
<organism evidence="1 4">
    <name type="scientific">Pseudomonas aeruginosa</name>
    <dbReference type="NCBI Taxonomy" id="287"/>
    <lineage>
        <taxon>Bacteria</taxon>
        <taxon>Pseudomonadati</taxon>
        <taxon>Pseudomonadota</taxon>
        <taxon>Gammaproteobacteria</taxon>
        <taxon>Pseudomonadales</taxon>
        <taxon>Pseudomonadaceae</taxon>
        <taxon>Pseudomonas</taxon>
    </lineage>
</organism>
<accession>A0A367MDQ1</accession>